<evidence type="ECO:0000313" key="2">
    <source>
        <dbReference type="EMBL" id="MBA5686345.1"/>
    </source>
</evidence>
<keyword evidence="1" id="KW-0732">Signal</keyword>
<evidence type="ECO:0000313" key="3">
    <source>
        <dbReference type="Proteomes" id="UP000573499"/>
    </source>
</evidence>
<proteinExistence type="predicted"/>
<feature type="chain" id="PRO_5031489973" description="Lipoprotein" evidence="1">
    <location>
        <begin position="20"/>
        <end position="153"/>
    </location>
</feature>
<reference evidence="2 3" key="1">
    <citation type="submission" date="2020-07" db="EMBL/GenBank/DDBJ databases">
        <title>Novel species isolated from subtropical streams in China.</title>
        <authorList>
            <person name="Lu H."/>
        </authorList>
    </citation>
    <scope>NUCLEOTIDE SEQUENCE [LARGE SCALE GENOMIC DNA]</scope>
    <source>
        <strain evidence="2 3">LX47W</strain>
    </source>
</reference>
<dbReference type="AlphaFoldDB" id="A0A7W2F769"/>
<dbReference type="Proteomes" id="UP000573499">
    <property type="component" value="Unassembled WGS sequence"/>
</dbReference>
<gene>
    <name evidence="2" type="ORF">H3H39_04675</name>
</gene>
<sequence length="153" mass="15882">MKKAIFSIAIASVALTACSTEQVGQFARAMQTNAPASQVTPKPATPAAPQISLASAGTLNQCRTELSPSRDALLVTAGHNSSNQYYTCAVGSPMTLRRAEPGFNAHLISLVCDLSKPVVNTPVNDGDNTIVNCTYVGPSRLPSVVDGVPVKAI</sequence>
<feature type="signal peptide" evidence="1">
    <location>
        <begin position="1"/>
        <end position="19"/>
    </location>
</feature>
<keyword evidence="3" id="KW-1185">Reference proteome</keyword>
<dbReference type="RefSeq" id="WP_182152148.1">
    <property type="nucleotide sequence ID" value="NZ_JACEZU010000002.1"/>
</dbReference>
<evidence type="ECO:0008006" key="4">
    <source>
        <dbReference type="Google" id="ProtNLM"/>
    </source>
</evidence>
<name>A0A7W2F769_9BURK</name>
<organism evidence="2 3">
    <name type="scientific">Rugamonas apoptosis</name>
    <dbReference type="NCBI Taxonomy" id="2758570"/>
    <lineage>
        <taxon>Bacteria</taxon>
        <taxon>Pseudomonadati</taxon>
        <taxon>Pseudomonadota</taxon>
        <taxon>Betaproteobacteria</taxon>
        <taxon>Burkholderiales</taxon>
        <taxon>Oxalobacteraceae</taxon>
        <taxon>Telluria group</taxon>
        <taxon>Rugamonas</taxon>
    </lineage>
</organism>
<protein>
    <recommendedName>
        <fullName evidence="4">Lipoprotein</fullName>
    </recommendedName>
</protein>
<dbReference type="PROSITE" id="PS51257">
    <property type="entry name" value="PROKAR_LIPOPROTEIN"/>
    <property type="match status" value="1"/>
</dbReference>
<evidence type="ECO:0000256" key="1">
    <source>
        <dbReference type="SAM" id="SignalP"/>
    </source>
</evidence>
<accession>A0A7W2F769</accession>
<dbReference type="EMBL" id="JACEZU010000002">
    <property type="protein sequence ID" value="MBA5686345.1"/>
    <property type="molecule type" value="Genomic_DNA"/>
</dbReference>
<comment type="caution">
    <text evidence="2">The sequence shown here is derived from an EMBL/GenBank/DDBJ whole genome shotgun (WGS) entry which is preliminary data.</text>
</comment>